<comment type="cofactor">
    <cofactor evidence="1">
        <name>FAD</name>
        <dbReference type="ChEBI" id="CHEBI:57692"/>
    </cofactor>
</comment>
<feature type="domain" description="2Fe-2S ferredoxin-type" evidence="4">
    <location>
        <begin position="249"/>
        <end position="338"/>
    </location>
</feature>
<dbReference type="Gene3D" id="3.40.50.80">
    <property type="entry name" value="Nucleotide-binding domain of ferredoxin-NADP reductase (FNR) module"/>
    <property type="match status" value="1"/>
</dbReference>
<gene>
    <name evidence="6" type="ORF">AB0D65_06085</name>
</gene>
<dbReference type="PRINTS" id="PR00410">
    <property type="entry name" value="PHEHYDRXLASE"/>
</dbReference>
<dbReference type="RefSeq" id="WP_359977267.1">
    <property type="nucleotide sequence ID" value="NZ_JBEZLS010000003.1"/>
</dbReference>
<dbReference type="EMBL" id="JBEZLS010000003">
    <property type="protein sequence ID" value="MEU9350587.1"/>
    <property type="molecule type" value="Genomic_DNA"/>
</dbReference>
<dbReference type="Gene3D" id="3.10.20.30">
    <property type="match status" value="1"/>
</dbReference>
<keyword evidence="2" id="KW-0001">2Fe-2S</keyword>
<dbReference type="PROSITE" id="PS00197">
    <property type="entry name" value="2FE2S_FER_1"/>
    <property type="match status" value="1"/>
</dbReference>
<dbReference type="PROSITE" id="PS51085">
    <property type="entry name" value="2FE2S_FER_2"/>
    <property type="match status" value="1"/>
</dbReference>
<dbReference type="SUPFAM" id="SSF63380">
    <property type="entry name" value="Riboflavin synthase domain-like"/>
    <property type="match status" value="1"/>
</dbReference>
<dbReference type="InterPro" id="IPR017927">
    <property type="entry name" value="FAD-bd_FR_type"/>
</dbReference>
<reference evidence="6 7" key="1">
    <citation type="submission" date="2024-06" db="EMBL/GenBank/DDBJ databases">
        <title>The Natural Products Discovery Center: Release of the First 8490 Sequenced Strains for Exploring Actinobacteria Biosynthetic Diversity.</title>
        <authorList>
            <person name="Kalkreuter E."/>
            <person name="Kautsar S.A."/>
            <person name="Yang D."/>
            <person name="Bader C.D."/>
            <person name="Teijaro C.N."/>
            <person name="Fluegel L."/>
            <person name="Davis C.M."/>
            <person name="Simpson J.R."/>
            <person name="Lauterbach L."/>
            <person name="Steele A.D."/>
            <person name="Gui C."/>
            <person name="Meng S."/>
            <person name="Li G."/>
            <person name="Viehrig K."/>
            <person name="Ye F."/>
            <person name="Su P."/>
            <person name="Kiefer A.F."/>
            <person name="Nichols A."/>
            <person name="Cepeda A.J."/>
            <person name="Yan W."/>
            <person name="Fan B."/>
            <person name="Jiang Y."/>
            <person name="Adhikari A."/>
            <person name="Zheng C.-J."/>
            <person name="Schuster L."/>
            <person name="Cowan T.M."/>
            <person name="Smanski M.J."/>
            <person name="Chevrette M.G."/>
            <person name="De Carvalho L.P.S."/>
            <person name="Shen B."/>
        </authorList>
    </citation>
    <scope>NUCLEOTIDE SEQUENCE [LARGE SCALE GENOMIC DNA]</scope>
    <source>
        <strain evidence="6 7">NPDC048274</strain>
    </source>
</reference>
<dbReference type="InterPro" id="IPR039261">
    <property type="entry name" value="FNR_nucleotide-bd"/>
</dbReference>
<organism evidence="6 7">
    <name type="scientific">Streptomyces griseoloalbus</name>
    <dbReference type="NCBI Taxonomy" id="67303"/>
    <lineage>
        <taxon>Bacteria</taxon>
        <taxon>Bacillati</taxon>
        <taxon>Actinomycetota</taxon>
        <taxon>Actinomycetes</taxon>
        <taxon>Kitasatosporales</taxon>
        <taxon>Streptomycetaceae</taxon>
        <taxon>Streptomyces</taxon>
    </lineage>
</organism>
<dbReference type="PANTHER" id="PTHR47354">
    <property type="entry name" value="NADH OXIDOREDUCTASE HCR"/>
    <property type="match status" value="1"/>
</dbReference>
<dbReference type="PROSITE" id="PS51384">
    <property type="entry name" value="FAD_FR"/>
    <property type="match status" value="1"/>
</dbReference>
<keyword evidence="3" id="KW-0411">Iron-sulfur</keyword>
<evidence type="ECO:0000256" key="1">
    <source>
        <dbReference type="ARBA" id="ARBA00001974"/>
    </source>
</evidence>
<name>A0ABV3E0C8_9ACTN</name>
<protein>
    <submittedName>
        <fullName evidence="6">Ferredoxin--NADP reductase</fullName>
    </submittedName>
</protein>
<proteinExistence type="predicted"/>
<dbReference type="InterPro" id="IPR006058">
    <property type="entry name" value="2Fe2S_fd_BS"/>
</dbReference>
<dbReference type="Pfam" id="PF00175">
    <property type="entry name" value="NAD_binding_1"/>
    <property type="match status" value="1"/>
</dbReference>
<comment type="caution">
    <text evidence="6">The sequence shown here is derived from an EMBL/GenBank/DDBJ whole genome shotgun (WGS) entry which is preliminary data.</text>
</comment>
<evidence type="ECO:0000259" key="5">
    <source>
        <dbReference type="PROSITE" id="PS51384"/>
    </source>
</evidence>
<dbReference type="Gene3D" id="2.40.30.10">
    <property type="entry name" value="Translation factors"/>
    <property type="match status" value="1"/>
</dbReference>
<keyword evidence="2" id="KW-0479">Metal-binding</keyword>
<keyword evidence="7" id="KW-1185">Reference proteome</keyword>
<dbReference type="PRINTS" id="PR00371">
    <property type="entry name" value="FPNCR"/>
</dbReference>
<dbReference type="InterPro" id="IPR001433">
    <property type="entry name" value="OxRdtase_FAD/NAD-bd"/>
</dbReference>
<dbReference type="SUPFAM" id="SSF54292">
    <property type="entry name" value="2Fe-2S ferredoxin-like"/>
    <property type="match status" value="1"/>
</dbReference>
<dbReference type="InterPro" id="IPR036010">
    <property type="entry name" value="2Fe-2S_ferredoxin-like_sf"/>
</dbReference>
<dbReference type="InterPro" id="IPR012675">
    <property type="entry name" value="Beta-grasp_dom_sf"/>
</dbReference>
<evidence type="ECO:0000256" key="3">
    <source>
        <dbReference type="ARBA" id="ARBA00023014"/>
    </source>
</evidence>
<dbReference type="Pfam" id="PF00970">
    <property type="entry name" value="FAD_binding_6"/>
    <property type="match status" value="1"/>
</dbReference>
<dbReference type="InterPro" id="IPR008333">
    <property type="entry name" value="Cbr1-like_FAD-bd_dom"/>
</dbReference>
<evidence type="ECO:0000313" key="7">
    <source>
        <dbReference type="Proteomes" id="UP001551582"/>
    </source>
</evidence>
<keyword evidence="2" id="KW-0408">Iron</keyword>
<dbReference type="InterPro" id="IPR017938">
    <property type="entry name" value="Riboflavin_synthase-like_b-brl"/>
</dbReference>
<evidence type="ECO:0000256" key="2">
    <source>
        <dbReference type="ARBA" id="ARBA00022714"/>
    </source>
</evidence>
<dbReference type="SUPFAM" id="SSF52343">
    <property type="entry name" value="Ferredoxin reductase-like, C-terminal NADP-linked domain"/>
    <property type="match status" value="1"/>
</dbReference>
<dbReference type="Proteomes" id="UP001551582">
    <property type="component" value="Unassembled WGS sequence"/>
</dbReference>
<dbReference type="InterPro" id="IPR001709">
    <property type="entry name" value="Flavoprot_Pyr_Nucl_cyt_Rdtase"/>
</dbReference>
<dbReference type="CDD" id="cd00207">
    <property type="entry name" value="fer2"/>
    <property type="match status" value="1"/>
</dbReference>
<dbReference type="InterPro" id="IPR001041">
    <property type="entry name" value="2Fe-2S_ferredoxin-type"/>
</dbReference>
<dbReference type="PANTHER" id="PTHR47354:SF5">
    <property type="entry name" value="PROTEIN RFBI"/>
    <property type="match status" value="1"/>
</dbReference>
<dbReference type="Pfam" id="PF00111">
    <property type="entry name" value="Fer2"/>
    <property type="match status" value="1"/>
</dbReference>
<accession>A0ABV3E0C8</accession>
<feature type="domain" description="FAD-binding FR-type" evidence="5">
    <location>
        <begin position="5"/>
        <end position="100"/>
    </location>
</feature>
<dbReference type="CDD" id="cd06214">
    <property type="entry name" value="PA_degradation_oxidoreductase_like"/>
    <property type="match status" value="1"/>
</dbReference>
<dbReference type="InterPro" id="IPR050415">
    <property type="entry name" value="MRET"/>
</dbReference>
<evidence type="ECO:0000259" key="4">
    <source>
        <dbReference type="PROSITE" id="PS51085"/>
    </source>
</evidence>
<evidence type="ECO:0000313" key="6">
    <source>
        <dbReference type="EMBL" id="MEU9350587.1"/>
    </source>
</evidence>
<sequence>MARDHGFHPVRITRITDEAPDVRTFTLDAPFPYRAGQFLTFRACGALRSYSMSSSPDTDGEVCVTVKRVPGGLVSEWMHRELKAGDTLEATRPAGAFCLREEAGSRALVAFAGGSGITPVYSLVKSALATTARPVRLLTAHRDRESAIFSTSLDALALRHSARFRVRHHLDDRDGLVTADEIRAVADEQPRDSDYYVCGPAPFMDLVERTLAGAGVRPDRIVVERFTPAASEPVEPVPAVADAPATEPGTVTVGLRGQRRTVPQRPGETLIQTARRAGFAPPFSCESGDCATCMALLRSGEVKMRVNNALDADEVAEGWVLTCQAEPTSSEVTVVYED</sequence>